<comment type="caution">
    <text evidence="1">The sequence shown here is derived from an EMBL/GenBank/DDBJ whole genome shotgun (WGS) entry which is preliminary data.</text>
</comment>
<protein>
    <recommendedName>
        <fullName evidence="3">Ferredoxin</fullName>
    </recommendedName>
</protein>
<dbReference type="SUPFAM" id="SSF54862">
    <property type="entry name" value="4Fe-4S ferredoxins"/>
    <property type="match status" value="1"/>
</dbReference>
<evidence type="ECO:0008006" key="3">
    <source>
        <dbReference type="Google" id="ProtNLM"/>
    </source>
</evidence>
<dbReference type="Gene3D" id="3.30.70.20">
    <property type="match status" value="1"/>
</dbReference>
<dbReference type="Proteomes" id="UP001165135">
    <property type="component" value="Unassembled WGS sequence"/>
</dbReference>
<dbReference type="RefSeq" id="WP_285623313.1">
    <property type="nucleotide sequence ID" value="NZ_BSTJ01000004.1"/>
</dbReference>
<gene>
    <name evidence="1" type="ORF">Airi01_040960</name>
</gene>
<reference evidence="1" key="1">
    <citation type="submission" date="2023-03" db="EMBL/GenBank/DDBJ databases">
        <title>Actinoallomurus iriomotensis NBRC 103681.</title>
        <authorList>
            <person name="Ichikawa N."/>
            <person name="Sato H."/>
            <person name="Tonouchi N."/>
        </authorList>
    </citation>
    <scope>NUCLEOTIDE SEQUENCE</scope>
    <source>
        <strain evidence="1">NBRC 103681</strain>
    </source>
</reference>
<dbReference type="EMBL" id="BSTJ01000004">
    <property type="protein sequence ID" value="GLY75829.1"/>
    <property type="molecule type" value="Genomic_DNA"/>
</dbReference>
<proteinExistence type="predicted"/>
<evidence type="ECO:0000313" key="2">
    <source>
        <dbReference type="Proteomes" id="UP001165135"/>
    </source>
</evidence>
<name>A0A9W6RHC0_9ACTN</name>
<evidence type="ECO:0000313" key="1">
    <source>
        <dbReference type="EMBL" id="GLY75829.1"/>
    </source>
</evidence>
<dbReference type="AlphaFoldDB" id="A0A9W6RHC0"/>
<dbReference type="Pfam" id="PF13459">
    <property type="entry name" value="Fer4_15"/>
    <property type="match status" value="1"/>
</dbReference>
<organism evidence="1 2">
    <name type="scientific">Actinoallomurus iriomotensis</name>
    <dbReference type="NCBI Taxonomy" id="478107"/>
    <lineage>
        <taxon>Bacteria</taxon>
        <taxon>Bacillati</taxon>
        <taxon>Actinomycetota</taxon>
        <taxon>Actinomycetes</taxon>
        <taxon>Streptosporangiales</taxon>
        <taxon>Thermomonosporaceae</taxon>
        <taxon>Actinoallomurus</taxon>
    </lineage>
</organism>
<accession>A0A9W6RHC0</accession>
<sequence>MTVPWRLRLNPILCTGHALCAELLPEVIVLDEWGYPILSPVPDELLSLARRAVADCPTLALAIEPAP</sequence>